<dbReference type="OrthoDB" id="5835829at2759"/>
<name>A0A1E3HPT8_9TREE</name>
<dbReference type="EMBL" id="AWGJ01000007">
    <property type="protein sequence ID" value="ODN77726.1"/>
    <property type="molecule type" value="Genomic_DNA"/>
</dbReference>
<sequence length="540" mass="58043">MSTTTQAHVLVVPVSLTGHLRPLLQLVLNLLQANPTLHASLLVAPSVEAQVQPSLVQLTAFLGLESVDQLKEGYKAVVNRLQLVPCHTKGFESSPSLDADFAKKGVQDFTDAMPGVLGALYDSSKNVEGFENKFGSIKPTSVIFDYLNFFVPEITRVVLGASNITPPPLLAFIPTNSIGAYHALASEDKGGAFARLDRLTKEEIAKGSTPREAYEKYTNVFDGKVITLPGLPPKFDFEYRPHTACIPSSPEALQNITKACTTVRDPSITGLILSGTDIGTEASDALAADLGNTLYLVGPQAPPQIWSGKTASKAATPDDAKVFKFLDDMKAKYGPKSVAYISLGSLFYPVLRPEIMRLILKGLREANIPVIFAHSSVLVPAPAELIKEFEGDEDMCVVKQAPQFSVLANEATRFIITHAGSTSVSEAILTQTPVVTLPFFFDQAEIAAQLEQAGVAIDLKQTKTFKNPAHNKLHDGTVIVGTEQAIKEELASVIQKLTGAEYGKMLTKLGEIRAEVEKEKNGGKTKAAMEALGKKLSVSA</sequence>
<dbReference type="Proteomes" id="UP000094065">
    <property type="component" value="Unassembled WGS sequence"/>
</dbReference>
<dbReference type="AlphaFoldDB" id="A0A1E3HPT8"/>
<evidence type="ECO:0000313" key="3">
    <source>
        <dbReference type="Proteomes" id="UP000094065"/>
    </source>
</evidence>
<evidence type="ECO:0000256" key="1">
    <source>
        <dbReference type="ARBA" id="ARBA00022679"/>
    </source>
</evidence>
<gene>
    <name evidence="2" type="ORF">L202_04868</name>
</gene>
<accession>A0A1E3HPT8</accession>
<dbReference type="GeneID" id="30156177"/>
<dbReference type="SUPFAM" id="SSF53756">
    <property type="entry name" value="UDP-Glycosyltransferase/glycogen phosphorylase"/>
    <property type="match status" value="1"/>
</dbReference>
<proteinExistence type="predicted"/>
<dbReference type="Gene3D" id="3.40.50.2000">
    <property type="entry name" value="Glycogen Phosphorylase B"/>
    <property type="match status" value="2"/>
</dbReference>
<organism evidence="2 3">
    <name type="scientific">Cryptococcus amylolentus CBS 6039</name>
    <dbReference type="NCBI Taxonomy" id="1295533"/>
    <lineage>
        <taxon>Eukaryota</taxon>
        <taxon>Fungi</taxon>
        <taxon>Dikarya</taxon>
        <taxon>Basidiomycota</taxon>
        <taxon>Agaricomycotina</taxon>
        <taxon>Tremellomycetes</taxon>
        <taxon>Tremellales</taxon>
        <taxon>Cryptococcaceae</taxon>
        <taxon>Cryptococcus</taxon>
    </lineage>
</organism>
<keyword evidence="1" id="KW-0808">Transferase</keyword>
<dbReference type="InterPro" id="IPR002213">
    <property type="entry name" value="UDP_glucos_trans"/>
</dbReference>
<protein>
    <submittedName>
        <fullName evidence="2">Uncharacterized protein</fullName>
    </submittedName>
</protein>
<dbReference type="Pfam" id="PF00201">
    <property type="entry name" value="UDPGT"/>
    <property type="match status" value="1"/>
</dbReference>
<reference evidence="2 3" key="1">
    <citation type="submission" date="2016-06" db="EMBL/GenBank/DDBJ databases">
        <title>Evolution of pathogenesis and genome organization in the Tremellales.</title>
        <authorList>
            <person name="Cuomo C."/>
            <person name="Litvintseva A."/>
            <person name="Heitman J."/>
            <person name="Chen Y."/>
            <person name="Sun S."/>
            <person name="Springer D."/>
            <person name="Dromer F."/>
            <person name="Young S."/>
            <person name="Zeng Q."/>
            <person name="Chapman S."/>
            <person name="Gujja S."/>
            <person name="Saif S."/>
            <person name="Birren B."/>
        </authorList>
    </citation>
    <scope>NUCLEOTIDE SEQUENCE [LARGE SCALE GENOMIC DNA]</scope>
    <source>
        <strain evidence="2 3">CBS 6039</strain>
    </source>
</reference>
<keyword evidence="3" id="KW-1185">Reference proteome</keyword>
<evidence type="ECO:0000313" key="2">
    <source>
        <dbReference type="EMBL" id="ODN77726.1"/>
    </source>
</evidence>
<dbReference type="InterPro" id="IPR050481">
    <property type="entry name" value="UDP-glycosyltransf_plant"/>
</dbReference>
<dbReference type="GO" id="GO:0035251">
    <property type="term" value="F:UDP-glucosyltransferase activity"/>
    <property type="evidence" value="ECO:0007669"/>
    <property type="project" value="InterPro"/>
</dbReference>
<dbReference type="PANTHER" id="PTHR48049:SF132">
    <property type="entry name" value="GLYCOSYLTRANSFERASE"/>
    <property type="match status" value="1"/>
</dbReference>
<dbReference type="RefSeq" id="XP_018992962.1">
    <property type="nucleotide sequence ID" value="XM_019139019.1"/>
</dbReference>
<dbReference type="PANTHER" id="PTHR48049">
    <property type="entry name" value="GLYCOSYLTRANSFERASE"/>
    <property type="match status" value="1"/>
</dbReference>
<comment type="caution">
    <text evidence="2">The sequence shown here is derived from an EMBL/GenBank/DDBJ whole genome shotgun (WGS) entry which is preliminary data.</text>
</comment>